<protein>
    <recommendedName>
        <fullName evidence="3">DUF883 domain-containing protein</fullName>
    </recommendedName>
</protein>
<name>A0ABS2K0I6_9GAMM</name>
<dbReference type="Proteomes" id="UP001430149">
    <property type="component" value="Unassembled WGS sequence"/>
</dbReference>
<dbReference type="RefSeq" id="WP_204680293.1">
    <property type="nucleotide sequence ID" value="NZ_BSNR01000011.1"/>
</dbReference>
<reference evidence="1" key="1">
    <citation type="submission" date="2020-10" db="EMBL/GenBank/DDBJ databases">
        <title>Phylogeny of dyella-like bacteria.</title>
        <authorList>
            <person name="Fu J."/>
        </authorList>
    </citation>
    <scope>NUCLEOTIDE SEQUENCE</scope>
    <source>
        <strain evidence="1">DHOC52</strain>
    </source>
</reference>
<accession>A0ABS2K0I6</accession>
<proteinExistence type="predicted"/>
<comment type="caution">
    <text evidence="1">The sequence shown here is derived from an EMBL/GenBank/DDBJ whole genome shotgun (WGS) entry which is preliminary data.</text>
</comment>
<evidence type="ECO:0008006" key="3">
    <source>
        <dbReference type="Google" id="ProtNLM"/>
    </source>
</evidence>
<organism evidence="1 2">
    <name type="scientific">Dyella flava</name>
    <dbReference type="NCBI Taxonomy" id="1920170"/>
    <lineage>
        <taxon>Bacteria</taxon>
        <taxon>Pseudomonadati</taxon>
        <taxon>Pseudomonadota</taxon>
        <taxon>Gammaproteobacteria</taxon>
        <taxon>Lysobacterales</taxon>
        <taxon>Rhodanobacteraceae</taxon>
        <taxon>Dyella</taxon>
    </lineage>
</organism>
<dbReference type="EMBL" id="JADIKE010000029">
    <property type="protein sequence ID" value="MBM7124762.1"/>
    <property type="molecule type" value="Genomic_DNA"/>
</dbReference>
<sequence length="103" mass="10799">MSSLFRHIEKVRRAQARVAIHRDELATPAAALLARGHRYPLTTVGTAAGAGFVLGSLGVGALRVPGLASMISTGIADIVAHGTRLIAELAMDDNDHDQDSNDT</sequence>
<evidence type="ECO:0000313" key="2">
    <source>
        <dbReference type="Proteomes" id="UP001430149"/>
    </source>
</evidence>
<gene>
    <name evidence="1" type="ORF">ISP19_05165</name>
</gene>
<evidence type="ECO:0000313" key="1">
    <source>
        <dbReference type="EMBL" id="MBM7124762.1"/>
    </source>
</evidence>
<keyword evidence="2" id="KW-1185">Reference proteome</keyword>